<gene>
    <name evidence="9" type="ORF">EQM13_11550</name>
</gene>
<evidence type="ECO:0000256" key="1">
    <source>
        <dbReference type="ARBA" id="ARBA00004651"/>
    </source>
</evidence>
<dbReference type="OrthoDB" id="9804874at2"/>
<evidence type="ECO:0000256" key="5">
    <source>
        <dbReference type="ARBA" id="ARBA00022692"/>
    </source>
</evidence>
<evidence type="ECO:0000256" key="8">
    <source>
        <dbReference type="RuleBase" id="RU363064"/>
    </source>
</evidence>
<reference evidence="10" key="1">
    <citation type="submission" date="2019-01" db="EMBL/GenBank/DDBJ databases">
        <title>Draft genomes of a novel of Sporanaerobacter strains.</title>
        <authorList>
            <person name="Ma S."/>
        </authorList>
    </citation>
    <scope>NUCLEOTIDE SEQUENCE [LARGE SCALE GENOMIC DNA]</scope>
    <source>
        <strain evidence="10">NJN-17</strain>
    </source>
</reference>
<sequence length="458" mass="48140">MMIVAFENFIYALGNELWSKWVLIALLGTGIIVLFATSGIQKYLGLALKKTFKSYFKGTKAEKDQKEVAGNISLVKALFTALSSSIGVGNVVGVGTAIAMGGPGAVLWMWISGLLGMGLKYAEVVLSLVYRQQDENGIYRGGPMYVYKNGLHAKWAGYIFAIIISVVSLISLNMVQIGSAASSLKTAFNIPPIVTGIIATIIVALVILGGLDRLSKAAYASVSVMTTFFVAGGLIVLILNITKIPGAIALIFKSGLTGQAAVGGFAGSTIMAATRYGVARGLLANEAGCGSAPMAHSTAKAKHPCEQGLYGISEVFIVSYIVCTFTALVILVTGVWKTGEDGVTLVVHAFSKNLGFVGEAIVAITIASFAVKTIFGGSWYGQTGMAYVAGTKGILPYKIVSLILCFIGSLLGSDFLFALTDTANGFAVLVNLVSVLLLIKVVRAQTKEYFSREDAKIV</sequence>
<dbReference type="Proteomes" id="UP000287969">
    <property type="component" value="Chromosome"/>
</dbReference>
<dbReference type="GO" id="GO:0005886">
    <property type="term" value="C:plasma membrane"/>
    <property type="evidence" value="ECO:0007669"/>
    <property type="project" value="UniProtKB-SubCell"/>
</dbReference>
<dbReference type="EMBL" id="CP035282">
    <property type="protein sequence ID" value="QAT62178.1"/>
    <property type="molecule type" value="Genomic_DNA"/>
</dbReference>
<organism evidence="9 10">
    <name type="scientific">Acidilutibacter cellobiosedens</name>
    <dbReference type="NCBI Taxonomy" id="2507161"/>
    <lineage>
        <taxon>Bacteria</taxon>
        <taxon>Bacillati</taxon>
        <taxon>Bacillota</taxon>
        <taxon>Tissierellia</taxon>
        <taxon>Tissierellales</taxon>
        <taxon>Acidilutibacteraceae</taxon>
        <taxon>Acidilutibacter</taxon>
    </lineage>
</organism>
<feature type="transmembrane region" description="Helical" evidence="8">
    <location>
        <begin position="356"/>
        <end position="375"/>
    </location>
</feature>
<evidence type="ECO:0000313" key="10">
    <source>
        <dbReference type="Proteomes" id="UP000287969"/>
    </source>
</evidence>
<evidence type="ECO:0000256" key="7">
    <source>
        <dbReference type="ARBA" id="ARBA00023136"/>
    </source>
</evidence>
<feature type="transmembrane region" description="Helical" evidence="8">
    <location>
        <begin position="315"/>
        <end position="336"/>
    </location>
</feature>
<dbReference type="GO" id="GO:0005283">
    <property type="term" value="F:amino acid:sodium symporter activity"/>
    <property type="evidence" value="ECO:0007669"/>
    <property type="project" value="InterPro"/>
</dbReference>
<feature type="transmembrane region" description="Helical" evidence="8">
    <location>
        <begin position="395"/>
        <end position="417"/>
    </location>
</feature>
<keyword evidence="3 8" id="KW-0813">Transport</keyword>
<proteinExistence type="inferred from homology"/>
<keyword evidence="5 8" id="KW-0812">Transmembrane</keyword>
<dbReference type="NCBIfam" id="TIGR00835">
    <property type="entry name" value="agcS"/>
    <property type="match status" value="1"/>
</dbReference>
<comment type="subcellular location">
    <subcellularLocation>
        <location evidence="1 8">Cell membrane</location>
        <topology evidence="1 8">Multi-pass membrane protein</topology>
    </subcellularLocation>
</comment>
<keyword evidence="10" id="KW-1185">Reference proteome</keyword>
<dbReference type="AlphaFoldDB" id="A0A410QEC0"/>
<name>A0A410QEC0_9FIRM</name>
<evidence type="ECO:0000256" key="6">
    <source>
        <dbReference type="ARBA" id="ARBA00022989"/>
    </source>
</evidence>
<keyword evidence="6 8" id="KW-1133">Transmembrane helix</keyword>
<keyword evidence="4 8" id="KW-1003">Cell membrane</keyword>
<dbReference type="Gene3D" id="1.20.1740.10">
    <property type="entry name" value="Amino acid/polyamine transporter I"/>
    <property type="match status" value="1"/>
</dbReference>
<accession>A0A410QEC0</accession>
<dbReference type="Pfam" id="PF01235">
    <property type="entry name" value="Na_Ala_symp"/>
    <property type="match status" value="1"/>
</dbReference>
<feature type="transmembrane region" description="Helical" evidence="8">
    <location>
        <begin position="423"/>
        <end position="442"/>
    </location>
</feature>
<protein>
    <submittedName>
        <fullName evidence="9">Sodium:alanine symporter family protein</fullName>
    </submittedName>
</protein>
<evidence type="ECO:0000256" key="2">
    <source>
        <dbReference type="ARBA" id="ARBA00009261"/>
    </source>
</evidence>
<dbReference type="PRINTS" id="PR00175">
    <property type="entry name" value="NAALASMPORT"/>
</dbReference>
<feature type="transmembrane region" description="Helical" evidence="8">
    <location>
        <begin position="155"/>
        <end position="175"/>
    </location>
</feature>
<feature type="transmembrane region" description="Helical" evidence="8">
    <location>
        <begin position="187"/>
        <end position="211"/>
    </location>
</feature>
<dbReference type="PANTHER" id="PTHR30330">
    <property type="entry name" value="AGSS FAMILY TRANSPORTER, SODIUM-ALANINE"/>
    <property type="match status" value="1"/>
</dbReference>
<dbReference type="KEGG" id="spoa:EQM13_11550"/>
<comment type="similarity">
    <text evidence="2 8">Belongs to the alanine or glycine:cation symporter (AGCS) (TC 2.A.25) family.</text>
</comment>
<dbReference type="InterPro" id="IPR001463">
    <property type="entry name" value="Na/Ala_symport"/>
</dbReference>
<dbReference type="PANTHER" id="PTHR30330:SF3">
    <property type="entry name" value="TRANSCRIPTIONAL REGULATOR, LRP FAMILY"/>
    <property type="match status" value="1"/>
</dbReference>
<keyword evidence="8" id="KW-0769">Symport</keyword>
<evidence type="ECO:0000256" key="4">
    <source>
        <dbReference type="ARBA" id="ARBA00022475"/>
    </source>
</evidence>
<keyword evidence="7 8" id="KW-0472">Membrane</keyword>
<feature type="transmembrane region" description="Helical" evidence="8">
    <location>
        <begin position="217"/>
        <end position="239"/>
    </location>
</feature>
<feature type="transmembrane region" description="Helical" evidence="8">
    <location>
        <begin position="21"/>
        <end position="40"/>
    </location>
</feature>
<evidence type="ECO:0000313" key="9">
    <source>
        <dbReference type="EMBL" id="QAT62178.1"/>
    </source>
</evidence>
<evidence type="ECO:0000256" key="3">
    <source>
        <dbReference type="ARBA" id="ARBA00022448"/>
    </source>
</evidence>